<accession>A0A4S4EQN0</accession>
<evidence type="ECO:0000313" key="3">
    <source>
        <dbReference type="EMBL" id="THG18625.1"/>
    </source>
</evidence>
<feature type="compositionally biased region" description="Low complexity" evidence="1">
    <location>
        <begin position="356"/>
        <end position="387"/>
    </location>
</feature>
<dbReference type="SUPFAM" id="SSF49879">
    <property type="entry name" value="SMAD/FHA domain"/>
    <property type="match status" value="1"/>
</dbReference>
<feature type="region of interest" description="Disordered" evidence="1">
    <location>
        <begin position="52"/>
        <end position="150"/>
    </location>
</feature>
<feature type="domain" description="FHA" evidence="2">
    <location>
        <begin position="449"/>
        <end position="492"/>
    </location>
</feature>
<keyword evidence="4" id="KW-1185">Reference proteome</keyword>
<feature type="compositionally biased region" description="Polar residues" evidence="1">
    <location>
        <begin position="86"/>
        <end position="109"/>
    </location>
</feature>
<dbReference type="AlphaFoldDB" id="A0A4S4EQN0"/>
<evidence type="ECO:0000256" key="1">
    <source>
        <dbReference type="SAM" id="MobiDB-lite"/>
    </source>
</evidence>
<dbReference type="InterPro" id="IPR000253">
    <property type="entry name" value="FHA_dom"/>
</dbReference>
<dbReference type="EMBL" id="SDRB02002943">
    <property type="protein sequence ID" value="THG18625.1"/>
    <property type="molecule type" value="Genomic_DNA"/>
</dbReference>
<dbReference type="Gene3D" id="2.60.200.20">
    <property type="match status" value="1"/>
</dbReference>
<proteinExistence type="predicted"/>
<dbReference type="PANTHER" id="PTHR23308">
    <property type="entry name" value="NUCLEAR INHIBITOR OF PROTEIN PHOSPHATASE-1"/>
    <property type="match status" value="1"/>
</dbReference>
<feature type="compositionally biased region" description="Basic and acidic residues" evidence="1">
    <location>
        <begin position="337"/>
        <end position="354"/>
    </location>
</feature>
<dbReference type="Pfam" id="PF00498">
    <property type="entry name" value="FHA"/>
    <property type="match status" value="1"/>
</dbReference>
<reference evidence="3 4" key="1">
    <citation type="journal article" date="2018" name="Proc. Natl. Acad. Sci. U.S.A.">
        <title>Draft genome sequence of Camellia sinensis var. sinensis provides insights into the evolution of the tea genome and tea quality.</title>
        <authorList>
            <person name="Wei C."/>
            <person name="Yang H."/>
            <person name="Wang S."/>
            <person name="Zhao J."/>
            <person name="Liu C."/>
            <person name="Gao L."/>
            <person name="Xia E."/>
            <person name="Lu Y."/>
            <person name="Tai Y."/>
            <person name="She G."/>
            <person name="Sun J."/>
            <person name="Cao H."/>
            <person name="Tong W."/>
            <person name="Gao Q."/>
            <person name="Li Y."/>
            <person name="Deng W."/>
            <person name="Jiang X."/>
            <person name="Wang W."/>
            <person name="Chen Q."/>
            <person name="Zhang S."/>
            <person name="Li H."/>
            <person name="Wu J."/>
            <person name="Wang P."/>
            <person name="Li P."/>
            <person name="Shi C."/>
            <person name="Zheng F."/>
            <person name="Jian J."/>
            <person name="Huang B."/>
            <person name="Shan D."/>
            <person name="Shi M."/>
            <person name="Fang C."/>
            <person name="Yue Y."/>
            <person name="Li F."/>
            <person name="Li D."/>
            <person name="Wei S."/>
            <person name="Han B."/>
            <person name="Jiang C."/>
            <person name="Yin Y."/>
            <person name="Xia T."/>
            <person name="Zhang Z."/>
            <person name="Bennetzen J.L."/>
            <person name="Zhao S."/>
            <person name="Wan X."/>
        </authorList>
    </citation>
    <scope>NUCLEOTIDE SEQUENCE [LARGE SCALE GENOMIC DNA]</scope>
    <source>
        <strain evidence="4">cv. Shuchazao</strain>
        <tissue evidence="3">Leaf</tissue>
    </source>
</reference>
<dbReference type="InterPro" id="IPR050923">
    <property type="entry name" value="Cell_Proc_Reg/RNA_Proc"/>
</dbReference>
<feature type="region of interest" description="Disordered" evidence="1">
    <location>
        <begin position="324"/>
        <end position="399"/>
    </location>
</feature>
<comment type="caution">
    <text evidence="3">The sequence shown here is derived from an EMBL/GenBank/DDBJ whole genome shotgun (WGS) entry which is preliminary data.</text>
</comment>
<sequence length="550" mass="61640">MIYFEWRWWIDGGLLRFRSVQIGFFRSVLSLRESCSFFTICRTYSIESVASRMTTDMGPPPPKNPIATTTSEEALSTEPLTKTLDEPSTSSAPAMGQSDSVQSQSNGHQDSLPIRPPDEPLQAENTTPNQSVDVKQDQQRPNVPVPYTIPEWSGPPRHKFFLEVLKEGSIIDQLDVRDKRRSVVDLWEDGWVLNGLRSPKVEEEKTKVGLERKGVAVRDLEYLMSIVAQATSRRVTSSLRLDRRVISALLTVSYDLGPWKGCIIGAAGVGDDGDGEGTSHGDGGGGGGDNGGNGGDGTSFGAGSEDFIGGFGLCDVGEHYDIGEPVAPLPQLPRRFRGSDTRRDERRIRSREQQLDSSDSSHSYPYHPYPSYNSDSQSYSYPPQQNYPWPPQQHGPPGYGLPNYQQAQQEYVDPFQPRYPFSLPMHKTERDDMMSTFTYIFPTGWGEVLQFKRNADAYLYDLGSTHGTFVNKNQVKKKVYVQLRVGDVIRFGHSSRLHIFQGPSELMPLLIVWLVLKESDLKKIRNAKMRDEMRDMEASLIRAKQGSVLC</sequence>
<evidence type="ECO:0000313" key="4">
    <source>
        <dbReference type="Proteomes" id="UP000306102"/>
    </source>
</evidence>
<feature type="compositionally biased region" description="Polar residues" evidence="1">
    <location>
        <begin position="123"/>
        <end position="133"/>
    </location>
</feature>
<dbReference type="Proteomes" id="UP000306102">
    <property type="component" value="Unassembled WGS sequence"/>
</dbReference>
<protein>
    <recommendedName>
        <fullName evidence="2">FHA domain-containing protein</fullName>
    </recommendedName>
</protein>
<feature type="compositionally biased region" description="Low complexity" evidence="1">
    <location>
        <begin position="67"/>
        <end position="81"/>
    </location>
</feature>
<gene>
    <name evidence="3" type="ORF">TEA_029949</name>
</gene>
<feature type="region of interest" description="Disordered" evidence="1">
    <location>
        <begin position="273"/>
        <end position="301"/>
    </location>
</feature>
<organism evidence="3 4">
    <name type="scientific">Camellia sinensis var. sinensis</name>
    <name type="common">China tea</name>
    <dbReference type="NCBI Taxonomy" id="542762"/>
    <lineage>
        <taxon>Eukaryota</taxon>
        <taxon>Viridiplantae</taxon>
        <taxon>Streptophyta</taxon>
        <taxon>Embryophyta</taxon>
        <taxon>Tracheophyta</taxon>
        <taxon>Spermatophyta</taxon>
        <taxon>Magnoliopsida</taxon>
        <taxon>eudicotyledons</taxon>
        <taxon>Gunneridae</taxon>
        <taxon>Pentapetalae</taxon>
        <taxon>asterids</taxon>
        <taxon>Ericales</taxon>
        <taxon>Theaceae</taxon>
        <taxon>Camellia</taxon>
    </lineage>
</organism>
<feature type="compositionally biased region" description="Gly residues" evidence="1">
    <location>
        <begin position="276"/>
        <end position="300"/>
    </location>
</feature>
<name>A0A4S4EQN0_CAMSN</name>
<dbReference type="InterPro" id="IPR008984">
    <property type="entry name" value="SMAD_FHA_dom_sf"/>
</dbReference>
<evidence type="ECO:0000259" key="2">
    <source>
        <dbReference type="Pfam" id="PF00498"/>
    </source>
</evidence>